<reference evidence="2 3" key="1">
    <citation type="submission" date="2016-11" db="EMBL/GenBank/DDBJ databases">
        <authorList>
            <person name="Jaros S."/>
            <person name="Januszkiewicz K."/>
            <person name="Wedrychowicz H."/>
        </authorList>
    </citation>
    <scope>NUCLEOTIDE SEQUENCE [LARGE SCALE GENOMIC DNA]</scope>
    <source>
        <strain evidence="2">NVI 5450</strain>
    </source>
</reference>
<dbReference type="EMBL" id="FPLD01000037">
    <property type="protein sequence ID" value="SGY90731.1"/>
    <property type="molecule type" value="Genomic_DNA"/>
</dbReference>
<proteinExistence type="predicted"/>
<accession>A0A1K9Z3N7</accession>
<keyword evidence="1" id="KW-1133">Transmembrane helix</keyword>
<keyword evidence="1" id="KW-0812">Transmembrane</keyword>
<sequence length="168" mass="19141">MKDKMGFSLFELTFVIVILSILAMFAIPEYTKTHREAKIAVLNDMRGKLNNAVDNLKTASNIDSRKQTRPNGLTFVQYDTHKSYRVSGKLLYPTEICHILGLTTRPLVEGIEVDSIDATYTCKNENKSYSWVKMNKLESTDCTLSYRARYNEDIITSVDIKLVGECLE</sequence>
<name>A0A1K9Z3N7_9GAMM</name>
<dbReference type="NCBIfam" id="TIGR02532">
    <property type="entry name" value="IV_pilin_GFxxxE"/>
    <property type="match status" value="1"/>
</dbReference>
<evidence type="ECO:0000313" key="3">
    <source>
        <dbReference type="Proteomes" id="UP000183794"/>
    </source>
</evidence>
<dbReference type="AlphaFoldDB" id="A0A1K9Z3N7"/>
<feature type="transmembrane region" description="Helical" evidence="1">
    <location>
        <begin position="6"/>
        <end position="27"/>
    </location>
</feature>
<evidence type="ECO:0000256" key="1">
    <source>
        <dbReference type="SAM" id="Phobius"/>
    </source>
</evidence>
<dbReference type="Proteomes" id="UP000183794">
    <property type="component" value="Unassembled WGS sequence"/>
</dbReference>
<protein>
    <submittedName>
        <fullName evidence="2">Uncharacterized protein</fullName>
    </submittedName>
</protein>
<dbReference type="InterPro" id="IPR012902">
    <property type="entry name" value="N_methyl_site"/>
</dbReference>
<dbReference type="Gene3D" id="3.30.700.10">
    <property type="entry name" value="Glycoprotein, Type 4 Pilin"/>
    <property type="match status" value="1"/>
</dbReference>
<dbReference type="RefSeq" id="WP_075497019.1">
    <property type="nucleotide sequence ID" value="NZ_CAWRBC010000158.1"/>
</dbReference>
<dbReference type="InterPro" id="IPR045584">
    <property type="entry name" value="Pilin-like"/>
</dbReference>
<gene>
    <name evidence="2" type="ORF">NVI5450_1149</name>
</gene>
<organism evidence="2 3">
    <name type="scientific">Moritella viscosa</name>
    <dbReference type="NCBI Taxonomy" id="80854"/>
    <lineage>
        <taxon>Bacteria</taxon>
        <taxon>Pseudomonadati</taxon>
        <taxon>Pseudomonadota</taxon>
        <taxon>Gammaproteobacteria</taxon>
        <taxon>Alteromonadales</taxon>
        <taxon>Moritellaceae</taxon>
        <taxon>Moritella</taxon>
    </lineage>
</organism>
<keyword evidence="1" id="KW-0472">Membrane</keyword>
<evidence type="ECO:0000313" key="2">
    <source>
        <dbReference type="EMBL" id="SGY90731.1"/>
    </source>
</evidence>
<dbReference type="OrthoDB" id="6398779at2"/>
<dbReference type="SUPFAM" id="SSF54523">
    <property type="entry name" value="Pili subunits"/>
    <property type="match status" value="1"/>
</dbReference>